<dbReference type="InterPro" id="IPR040676">
    <property type="entry name" value="DUF5641"/>
</dbReference>
<evidence type="ECO:0000256" key="1">
    <source>
        <dbReference type="PROSITE-ProRule" id="PRU00047"/>
    </source>
</evidence>
<feature type="compositionally biased region" description="Low complexity" evidence="2">
    <location>
        <begin position="329"/>
        <end position="342"/>
    </location>
</feature>
<name>A0ABM1YLM6_AEDAL</name>
<dbReference type="RefSeq" id="XP_062702455.1">
    <property type="nucleotide sequence ID" value="XM_062846471.1"/>
</dbReference>
<dbReference type="Gene3D" id="3.30.420.10">
    <property type="entry name" value="Ribonuclease H-like superfamily/Ribonuclease H"/>
    <property type="match status" value="1"/>
</dbReference>
<protein>
    <recommendedName>
        <fullName evidence="7">Endonuclease</fullName>
    </recommendedName>
</protein>
<proteinExistence type="predicted"/>
<evidence type="ECO:0000256" key="2">
    <source>
        <dbReference type="SAM" id="MobiDB-lite"/>
    </source>
</evidence>
<sequence length="1764" mass="198629">MLMHTPTKSDKMAELKTLIHLRGQAKAKVTRIRKTIEDVSAAGVVQFTLAQLKVYSRNLEAHFQEYLSFHHQITALLPAEKLDDNDATYLQFENHHTETAMMVETLIQSATPQPPPTNVSAPANSAQLPPQIVVQQQPLPVPIPSFDGKPENWPRFQQVFSDIMSRSRDSNAVKLHHLERALSGGSAAKIIDPKTLSDGNFDHAWELLLDVYEDERKAVDSHIHGLLSLKRMTKECSKQMRELLNEVTRHVEGLRLLEQDLEGVSERFVVVVLSDAFDPETRKQWETTIPHKQIPSYEDTVMFLKERCSLLERCEASHPKPSSAKESSQKSNPKLSSKSPPVKSFAMATPVANSEATCEICSASHPNYKCERFVALTVPQRRTKVRELFLCFNCLRKGHLSSKCPSNKSCQECQGRHNTLLHEPKVPKPESKPIVDNPTPNPEPAKVVVSSQVPNPVESVASVSNPVQKIPRSDGTLLLTAMVDVLDSHGNSFPCRAFLDCGSQPHLVSRSFVERLGIDQVPTHVEVIGATGKRSVLDRKATLSFRSRCKDYQARIECLVTDVVTGPLPGRKMNCRSWNIPSGLSLADPTFHIPGEVQLLIGVKLFFDLMLPGHLVLGQNLPILKETRLGWVVAGGVEDVDENQHCYTASLRPLTECMEKFWSVESVENSNVASKEEQDYEQLFSSSTVRNPDGTYTVHLPLKESMSELGSNRSLALKRFHILEHRFSKNPELKEAYVDFINEYKSLSHCKQISESDDTPGKLVHYLPHHAVLKPSSSTTRLRVVFDASARTAGPSLNDVLMIGPTVQDELFSIILRFRKHRFAITADISKMYRRIRVVENHSGLQRIFWRENPDDPLQILELTTVTYGTASAPFLATRSLLQLARDECQRFPVASKVLEEDVYIDDVVSGADTIEQAIQLRSDLTDMLNSGGFPVHKWCASDAAILDTVPEEDREKYLVFEDSDVNKVIKTLGLLWDPEEDEFRFHCKLSFQPLPIPTKRIVLSEIARLFDPLGLVAPVIVLAKIIMQQLWKDKVGWDDPLTGENLQSWLTFRESLKYVDSVKIPRFFGLVSVESVEVHGFADASLRAYGAAIYLRVVSGSDVKVSLLCSKSRIAPLSPLTIPRLELCAALLMSRLVPKCIGSLKMEIQRICLWSDSNIVLAWLKRLPNDVFVRYRVMEINSATQGFIWFYVRSEDNPADVVSRGQLPQTLASNSLWWNGPTFLKLPQYEVLIPDPLPESEMPDDTPIVPIVSATVVSPDVPFLEAFGSFRKLQRVIAYVLRFANNCRVRHADRVLSKHLTVPELRKSMMTIIGVVQRLELSDEINLISSGKHSRRLGPLDPILVDGLLRVGGRLENSHLPYEARHQVLLPNKSPVCELLIRDMHLENLHLGPSGLMSLMRQRFWLINAKSTIRKVLRRCVTCFRSRPRCLQPMMGRLPETRVVPSAPFSRTGVDFAGPVFVKVGLRKIVRVKAYICIFVCLATKAIHLELVSDLSSAAFVVALHRFVSRRGLVEELHSDHGTNFVGAKSDLHELFLMFRDDQSKGRIDDFCSGHEIVWKFIPPRSPNFGGLWEAGVKSTKTHLRKVLSNACLTFEEFCTVLTQIEAVLNSRPLFANSLDTHEPSALTPGYFLIGRALVAIPEPTLEDVPVNRLTRWKYLQSLRQHFWKRWSNEYLNTLQARSKWHNGSPNVTPGLIVIIKEDNLPPQSWKLGRIVKVYPGKDLVVRVVDVETSTGVYRRSVSRLAPLPIEDNDQVLASTDPQ</sequence>
<dbReference type="InterPro" id="IPR043502">
    <property type="entry name" value="DNA/RNA_pol_sf"/>
</dbReference>
<dbReference type="Gene3D" id="1.10.340.70">
    <property type="match status" value="1"/>
</dbReference>
<keyword evidence="1" id="KW-0479">Metal-binding</keyword>
<evidence type="ECO:0000259" key="3">
    <source>
        <dbReference type="PROSITE" id="PS50158"/>
    </source>
</evidence>
<keyword evidence="1" id="KW-0862">Zinc</keyword>
<dbReference type="EnsemblMetazoa" id="AALFPA23_010287.R14341">
    <property type="protein sequence ID" value="AALFPA23_010287.P14341"/>
    <property type="gene ID" value="AALFPA23_010287"/>
</dbReference>
<dbReference type="Proteomes" id="UP000069940">
    <property type="component" value="Unassembled WGS sequence"/>
</dbReference>
<dbReference type="Pfam" id="PF17921">
    <property type="entry name" value="Integrase_H2C2"/>
    <property type="match status" value="1"/>
</dbReference>
<reference evidence="6" key="1">
    <citation type="journal article" date="2015" name="Proc. Natl. Acad. Sci. U.S.A.">
        <title>Genome sequence of the Asian Tiger mosquito, Aedes albopictus, reveals insights into its biology, genetics, and evolution.</title>
        <authorList>
            <person name="Chen X.G."/>
            <person name="Jiang X."/>
            <person name="Gu J."/>
            <person name="Xu M."/>
            <person name="Wu Y."/>
            <person name="Deng Y."/>
            <person name="Zhang C."/>
            <person name="Bonizzoni M."/>
            <person name="Dermauw W."/>
            <person name="Vontas J."/>
            <person name="Armbruster P."/>
            <person name="Huang X."/>
            <person name="Yang Y."/>
            <person name="Zhang H."/>
            <person name="He W."/>
            <person name="Peng H."/>
            <person name="Liu Y."/>
            <person name="Wu K."/>
            <person name="Chen J."/>
            <person name="Lirakis M."/>
            <person name="Topalis P."/>
            <person name="Van Leeuwen T."/>
            <person name="Hall A.B."/>
            <person name="Jiang X."/>
            <person name="Thorpe C."/>
            <person name="Mueller R.L."/>
            <person name="Sun C."/>
            <person name="Waterhouse R.M."/>
            <person name="Yan G."/>
            <person name="Tu Z.J."/>
            <person name="Fang X."/>
            <person name="James A.A."/>
        </authorList>
    </citation>
    <scope>NUCLEOTIDE SEQUENCE [LARGE SCALE GENOMIC DNA]</scope>
    <source>
        <strain evidence="6">Foshan</strain>
    </source>
</reference>
<dbReference type="InterPro" id="IPR001584">
    <property type="entry name" value="Integrase_cat-core"/>
</dbReference>
<dbReference type="SUPFAM" id="SSF53098">
    <property type="entry name" value="Ribonuclease H-like"/>
    <property type="match status" value="1"/>
</dbReference>
<reference evidence="5" key="2">
    <citation type="submission" date="2025-05" db="UniProtKB">
        <authorList>
            <consortium name="EnsemblMetazoa"/>
        </authorList>
    </citation>
    <scope>IDENTIFICATION</scope>
    <source>
        <strain evidence="5">Foshan</strain>
    </source>
</reference>
<evidence type="ECO:0008006" key="7">
    <source>
        <dbReference type="Google" id="ProtNLM"/>
    </source>
</evidence>
<keyword evidence="1" id="KW-0863">Zinc-finger</keyword>
<keyword evidence="6" id="KW-1185">Reference proteome</keyword>
<dbReference type="InterPro" id="IPR005312">
    <property type="entry name" value="DUF1759"/>
</dbReference>
<dbReference type="InterPro" id="IPR008042">
    <property type="entry name" value="Retrotrans_Pao"/>
</dbReference>
<dbReference type="Pfam" id="PF03564">
    <property type="entry name" value="DUF1759"/>
    <property type="match status" value="1"/>
</dbReference>
<dbReference type="InterPro" id="IPR036397">
    <property type="entry name" value="RNaseH_sf"/>
</dbReference>
<feature type="region of interest" description="Disordered" evidence="2">
    <location>
        <begin position="318"/>
        <end position="342"/>
    </location>
</feature>
<evidence type="ECO:0000313" key="6">
    <source>
        <dbReference type="Proteomes" id="UP000069940"/>
    </source>
</evidence>
<dbReference type="Pfam" id="PF05380">
    <property type="entry name" value="Peptidase_A17"/>
    <property type="match status" value="1"/>
</dbReference>
<dbReference type="CDD" id="cd01644">
    <property type="entry name" value="RT_pepA17"/>
    <property type="match status" value="1"/>
</dbReference>
<dbReference type="GeneID" id="134285529"/>
<feature type="domain" description="Integrase catalytic" evidence="4">
    <location>
        <begin position="1445"/>
        <end position="1638"/>
    </location>
</feature>
<dbReference type="PANTHER" id="PTHR47331">
    <property type="entry name" value="PHD-TYPE DOMAIN-CONTAINING PROTEIN"/>
    <property type="match status" value="1"/>
</dbReference>
<dbReference type="SUPFAM" id="SSF56672">
    <property type="entry name" value="DNA/RNA polymerases"/>
    <property type="match status" value="1"/>
</dbReference>
<evidence type="ECO:0000313" key="5">
    <source>
        <dbReference type="EnsemblMetazoa" id="AALFPA23_010287.P14341"/>
    </source>
</evidence>
<feature type="domain" description="CCHC-type" evidence="3">
    <location>
        <begin position="391"/>
        <end position="406"/>
    </location>
</feature>
<dbReference type="InterPro" id="IPR001878">
    <property type="entry name" value="Znf_CCHC"/>
</dbReference>
<dbReference type="SMART" id="SM00343">
    <property type="entry name" value="ZnF_C2HC"/>
    <property type="match status" value="1"/>
</dbReference>
<dbReference type="PROSITE" id="PS50158">
    <property type="entry name" value="ZF_CCHC"/>
    <property type="match status" value="1"/>
</dbReference>
<dbReference type="InterPro" id="IPR012337">
    <property type="entry name" value="RNaseH-like_sf"/>
</dbReference>
<feature type="compositionally biased region" description="Basic and acidic residues" evidence="2">
    <location>
        <begin position="421"/>
        <end position="433"/>
    </location>
</feature>
<dbReference type="PANTHER" id="PTHR47331:SF1">
    <property type="entry name" value="GAG-LIKE PROTEIN"/>
    <property type="match status" value="1"/>
</dbReference>
<evidence type="ECO:0000259" key="4">
    <source>
        <dbReference type="PROSITE" id="PS50994"/>
    </source>
</evidence>
<dbReference type="PROSITE" id="PS50994">
    <property type="entry name" value="INTEGRASE"/>
    <property type="match status" value="1"/>
</dbReference>
<organism evidence="5 6">
    <name type="scientific">Aedes albopictus</name>
    <name type="common">Asian tiger mosquito</name>
    <name type="synonym">Stegomyia albopicta</name>
    <dbReference type="NCBI Taxonomy" id="7160"/>
    <lineage>
        <taxon>Eukaryota</taxon>
        <taxon>Metazoa</taxon>
        <taxon>Ecdysozoa</taxon>
        <taxon>Arthropoda</taxon>
        <taxon>Hexapoda</taxon>
        <taxon>Insecta</taxon>
        <taxon>Pterygota</taxon>
        <taxon>Neoptera</taxon>
        <taxon>Endopterygota</taxon>
        <taxon>Diptera</taxon>
        <taxon>Nematocera</taxon>
        <taxon>Culicoidea</taxon>
        <taxon>Culicidae</taxon>
        <taxon>Culicinae</taxon>
        <taxon>Aedini</taxon>
        <taxon>Aedes</taxon>
        <taxon>Stegomyia</taxon>
    </lineage>
</organism>
<dbReference type="Pfam" id="PF18701">
    <property type="entry name" value="DUF5641"/>
    <property type="match status" value="1"/>
</dbReference>
<feature type="region of interest" description="Disordered" evidence="2">
    <location>
        <begin position="421"/>
        <end position="443"/>
    </location>
</feature>
<dbReference type="InterPro" id="IPR041588">
    <property type="entry name" value="Integrase_H2C2"/>
</dbReference>
<accession>A0ABM1YLM6</accession>